<proteinExistence type="predicted"/>
<sequence length="238" mass="27054">MMENPKSTQEKYEVDSIPALADISDCDDTSSACSKDTTLDPYSLKATASKFSTVSISKDQTTRTTFSSSFSRACAGLFCISELLPWEENEKKQKATSNVSETSHSFQNASEEQRKMAQTSIQSEILDLLSCNYLQESDDFEKHFPFLCGQKRAQTASDHVVIPPEEQLRRVKNRNVFMREKARQRIQLLRESGLSRNFSLCKVADMLEEDARDYMNPTAKEKANSDSAAKRRHNLMEY</sequence>
<evidence type="ECO:0000313" key="3">
    <source>
        <dbReference type="Proteomes" id="UP001054902"/>
    </source>
</evidence>
<gene>
    <name evidence="2" type="ORF">CTEN210_01894</name>
</gene>
<keyword evidence="3" id="KW-1185">Reference proteome</keyword>
<reference evidence="2 3" key="1">
    <citation type="journal article" date="2021" name="Sci. Rep.">
        <title>The genome of the diatom Chaetoceros tenuissimus carries an ancient integrated fragment of an extant virus.</title>
        <authorList>
            <person name="Hongo Y."/>
            <person name="Kimura K."/>
            <person name="Takaki Y."/>
            <person name="Yoshida Y."/>
            <person name="Baba S."/>
            <person name="Kobayashi G."/>
            <person name="Nagasaki K."/>
            <person name="Hano T."/>
            <person name="Tomaru Y."/>
        </authorList>
    </citation>
    <scope>NUCLEOTIDE SEQUENCE [LARGE SCALE GENOMIC DNA]</scope>
    <source>
        <strain evidence="2 3">NIES-3715</strain>
    </source>
</reference>
<feature type="region of interest" description="Disordered" evidence="1">
    <location>
        <begin position="216"/>
        <end position="238"/>
    </location>
</feature>
<protein>
    <submittedName>
        <fullName evidence="2">Uncharacterized protein</fullName>
    </submittedName>
</protein>
<evidence type="ECO:0000256" key="1">
    <source>
        <dbReference type="SAM" id="MobiDB-lite"/>
    </source>
</evidence>
<dbReference type="Proteomes" id="UP001054902">
    <property type="component" value="Unassembled WGS sequence"/>
</dbReference>
<accession>A0AAD3H063</accession>
<organism evidence="2 3">
    <name type="scientific">Chaetoceros tenuissimus</name>
    <dbReference type="NCBI Taxonomy" id="426638"/>
    <lineage>
        <taxon>Eukaryota</taxon>
        <taxon>Sar</taxon>
        <taxon>Stramenopiles</taxon>
        <taxon>Ochrophyta</taxon>
        <taxon>Bacillariophyta</taxon>
        <taxon>Coscinodiscophyceae</taxon>
        <taxon>Chaetocerotophycidae</taxon>
        <taxon>Chaetocerotales</taxon>
        <taxon>Chaetocerotaceae</taxon>
        <taxon>Chaetoceros</taxon>
    </lineage>
</organism>
<dbReference type="EMBL" id="BLLK01000020">
    <property type="protein sequence ID" value="GFH45421.1"/>
    <property type="molecule type" value="Genomic_DNA"/>
</dbReference>
<comment type="caution">
    <text evidence="2">The sequence shown here is derived from an EMBL/GenBank/DDBJ whole genome shotgun (WGS) entry which is preliminary data.</text>
</comment>
<name>A0AAD3H063_9STRA</name>
<evidence type="ECO:0000313" key="2">
    <source>
        <dbReference type="EMBL" id="GFH45421.1"/>
    </source>
</evidence>
<dbReference type="AlphaFoldDB" id="A0AAD3H063"/>